<proteinExistence type="predicted"/>
<evidence type="ECO:0000313" key="2">
    <source>
        <dbReference type="Proteomes" id="UP000752696"/>
    </source>
</evidence>
<dbReference type="OrthoDB" id="7698327at2759"/>
<sequence>AEGTREEVLMLKGNLSPYLDTHNEEESSYVTLSNRPI</sequence>
<comment type="caution">
    <text evidence="1">The sequence shown here is derived from an EMBL/GenBank/DDBJ whole genome shotgun (WGS) entry which is preliminary data.</text>
</comment>
<reference evidence="1" key="1">
    <citation type="submission" date="2020-07" db="EMBL/GenBank/DDBJ databases">
        <authorList>
            <person name="Nazaruddin N."/>
        </authorList>
    </citation>
    <scope>NUCLEOTIDE SEQUENCE</scope>
</reference>
<evidence type="ECO:0000313" key="1">
    <source>
        <dbReference type="EMBL" id="CAD1476182.1"/>
    </source>
</evidence>
<dbReference type="AlphaFoldDB" id="A0A6V7H8Y3"/>
<keyword evidence="2" id="KW-1185">Reference proteome</keyword>
<dbReference type="EMBL" id="CAJDYZ010009108">
    <property type="protein sequence ID" value="CAD1476182.1"/>
    <property type="molecule type" value="Genomic_DNA"/>
</dbReference>
<dbReference type="Proteomes" id="UP000752696">
    <property type="component" value="Unassembled WGS sequence"/>
</dbReference>
<feature type="non-terminal residue" evidence="1">
    <location>
        <position position="37"/>
    </location>
</feature>
<feature type="non-terminal residue" evidence="1">
    <location>
        <position position="1"/>
    </location>
</feature>
<name>A0A6V7H8Y3_9HYME</name>
<protein>
    <submittedName>
        <fullName evidence="1">Uncharacterized protein</fullName>
    </submittedName>
</protein>
<accession>A0A6V7H8Y3</accession>
<organism evidence="1 2">
    <name type="scientific">Heterotrigona itama</name>
    <dbReference type="NCBI Taxonomy" id="395501"/>
    <lineage>
        <taxon>Eukaryota</taxon>
        <taxon>Metazoa</taxon>
        <taxon>Ecdysozoa</taxon>
        <taxon>Arthropoda</taxon>
        <taxon>Hexapoda</taxon>
        <taxon>Insecta</taxon>
        <taxon>Pterygota</taxon>
        <taxon>Neoptera</taxon>
        <taxon>Endopterygota</taxon>
        <taxon>Hymenoptera</taxon>
        <taxon>Apocrita</taxon>
        <taxon>Aculeata</taxon>
        <taxon>Apoidea</taxon>
        <taxon>Anthophila</taxon>
        <taxon>Apidae</taxon>
        <taxon>Heterotrigona</taxon>
    </lineage>
</organism>
<gene>
    <name evidence="1" type="ORF">MHI_LOCUS624464</name>
</gene>